<evidence type="ECO:0000256" key="1">
    <source>
        <dbReference type="SAM" id="MobiDB-lite"/>
    </source>
</evidence>
<dbReference type="EMBL" id="BJKP01000052">
    <property type="protein sequence ID" value="GEA28844.1"/>
    <property type="molecule type" value="Genomic_DNA"/>
</dbReference>
<protein>
    <submittedName>
        <fullName evidence="2">Uncharacterized protein</fullName>
    </submittedName>
</protein>
<evidence type="ECO:0000313" key="2">
    <source>
        <dbReference type="EMBL" id="GEA28844.1"/>
    </source>
</evidence>
<sequence length="131" mass="15572">MSKFYFVRDSIGQCWVNLDHVTFINLESDKLILKMSNNSSIFVDGEDVIALSQVLWNETVNWDEEFRDDKRYNHEDIPSLEEVMQNEPNYEPTLEEIHEDYPDLKRDDDDDDDDDFPWIASTGIRLEESEF</sequence>
<feature type="region of interest" description="Disordered" evidence="1">
    <location>
        <begin position="77"/>
        <end position="131"/>
    </location>
</feature>
<evidence type="ECO:0000313" key="3">
    <source>
        <dbReference type="Proteomes" id="UP000376575"/>
    </source>
</evidence>
<gene>
    <name evidence="2" type="ORF">MiAbW_03425</name>
</gene>
<name>A0A5J4FDR0_MICAE</name>
<reference evidence="2 3" key="1">
    <citation type="journal article" date="2019" name="FEMS Microbiol. Lett.">
        <title>A novel salt-tolerant genotype illuminates the sucrose gene evolution in freshwater bloom-forming cyanobacterium Microcystis aeruginosa.</title>
        <authorList>
            <person name="Tanabe Y."/>
            <person name="Yamaguchi H."/>
            <person name="Sano T."/>
            <person name="Kawachi M."/>
        </authorList>
    </citation>
    <scope>NUCLEOTIDE SEQUENCE [LARGE SCALE GENOMIC DNA]</scope>
    <source>
        <strain evidence="2 3">NIES-4325</strain>
    </source>
</reference>
<dbReference type="Proteomes" id="UP000376575">
    <property type="component" value="Unassembled WGS sequence"/>
</dbReference>
<dbReference type="RefSeq" id="WP_151697201.1">
    <property type="nucleotide sequence ID" value="NZ_BJKP01000052.1"/>
</dbReference>
<organism evidence="2 3">
    <name type="scientific">Microcystis aeruginosa NIES-4325</name>
    <dbReference type="NCBI Taxonomy" id="2569534"/>
    <lineage>
        <taxon>Bacteria</taxon>
        <taxon>Bacillati</taxon>
        <taxon>Cyanobacteriota</taxon>
        <taxon>Cyanophyceae</taxon>
        <taxon>Oscillatoriophycideae</taxon>
        <taxon>Chroococcales</taxon>
        <taxon>Microcystaceae</taxon>
        <taxon>Microcystis</taxon>
    </lineage>
</organism>
<accession>A0A5J4FDR0</accession>
<feature type="compositionally biased region" description="Basic and acidic residues" evidence="1">
    <location>
        <begin position="95"/>
        <end position="107"/>
    </location>
</feature>
<dbReference type="AlphaFoldDB" id="A0A5J4FDR0"/>
<comment type="caution">
    <text evidence="2">The sequence shown here is derived from an EMBL/GenBank/DDBJ whole genome shotgun (WGS) entry which is preliminary data.</text>
</comment>
<proteinExistence type="predicted"/>